<dbReference type="STRING" id="157910.SAMN05445850_8560"/>
<reference evidence="2" key="1">
    <citation type="submission" date="2016-10" db="EMBL/GenBank/DDBJ databases">
        <authorList>
            <person name="Varghese N."/>
            <person name="Submissions S."/>
        </authorList>
    </citation>
    <scope>NUCLEOTIDE SEQUENCE [LARGE SCALE GENOMIC DNA]</scope>
    <source>
        <strain evidence="2">DUS833</strain>
    </source>
</reference>
<evidence type="ECO:0000313" key="2">
    <source>
        <dbReference type="Proteomes" id="UP000199365"/>
    </source>
</evidence>
<dbReference type="Proteomes" id="UP000199365">
    <property type="component" value="Unassembled WGS sequence"/>
</dbReference>
<name>A0A1H1KLT3_9BURK</name>
<dbReference type="AlphaFoldDB" id="A0A1H1KLT3"/>
<accession>A0A1H1KLT3</accession>
<organism evidence="1 2">
    <name type="scientific">Paraburkholderia tuberum</name>
    <dbReference type="NCBI Taxonomy" id="157910"/>
    <lineage>
        <taxon>Bacteria</taxon>
        <taxon>Pseudomonadati</taxon>
        <taxon>Pseudomonadota</taxon>
        <taxon>Betaproteobacteria</taxon>
        <taxon>Burkholderiales</taxon>
        <taxon>Burkholderiaceae</taxon>
        <taxon>Paraburkholderia</taxon>
    </lineage>
</organism>
<dbReference type="RefSeq" id="WP_090812890.1">
    <property type="nucleotide sequence ID" value="NZ_FNKX01000005.1"/>
</dbReference>
<dbReference type="EMBL" id="FNKX01000005">
    <property type="protein sequence ID" value="SDR63002.1"/>
    <property type="molecule type" value="Genomic_DNA"/>
</dbReference>
<proteinExistence type="predicted"/>
<evidence type="ECO:0000313" key="1">
    <source>
        <dbReference type="EMBL" id="SDR63002.1"/>
    </source>
</evidence>
<protein>
    <submittedName>
        <fullName evidence="1">Uncharacterized protein</fullName>
    </submittedName>
</protein>
<keyword evidence="2" id="KW-1185">Reference proteome</keyword>
<sequence length="151" mass="16993">MIYKSAFKDIIYPAQNREPRVTRYRIVLMKNSRLVRAIVHLVADEPTQPQSTEIDTALDVVLNRIIEAELVGVRHDCVRLVVQADAQMTEYPITFNALDVARPGDSERRPPPTADQAIHIRSLDVVGGSVAFYVDRESGKPVIARVAEMLR</sequence>
<gene>
    <name evidence="1" type="ORF">SAMN05445850_8560</name>
</gene>